<dbReference type="PANTHER" id="PTHR36166">
    <property type="entry name" value="CHROMOSOME 9, WHOLE GENOME SHOTGUN SEQUENCE"/>
    <property type="match status" value="1"/>
</dbReference>
<dbReference type="Pfam" id="PF10604">
    <property type="entry name" value="Polyketide_cyc2"/>
    <property type="match status" value="1"/>
</dbReference>
<dbReference type="GeneID" id="38783890"/>
<accession>A0A401GXP8</accession>
<evidence type="ECO:0000313" key="2">
    <source>
        <dbReference type="Proteomes" id="UP000287166"/>
    </source>
</evidence>
<evidence type="ECO:0000313" key="1">
    <source>
        <dbReference type="EMBL" id="GBE86973.1"/>
    </source>
</evidence>
<dbReference type="OrthoDB" id="509124at2759"/>
<dbReference type="InterPro" id="IPR023393">
    <property type="entry name" value="START-like_dom_sf"/>
</dbReference>
<dbReference type="InterPro" id="IPR019587">
    <property type="entry name" value="Polyketide_cyclase/dehydratase"/>
</dbReference>
<evidence type="ECO:0008006" key="3">
    <source>
        <dbReference type="Google" id="ProtNLM"/>
    </source>
</evidence>
<keyword evidence="2" id="KW-1185">Reference proteome</keyword>
<dbReference type="SUPFAM" id="SSF55961">
    <property type="entry name" value="Bet v1-like"/>
    <property type="match status" value="1"/>
</dbReference>
<dbReference type="Gene3D" id="3.30.530.20">
    <property type="match status" value="1"/>
</dbReference>
<dbReference type="InParanoid" id="A0A401GXP8"/>
<dbReference type="CDD" id="cd07822">
    <property type="entry name" value="SRPBCC_4"/>
    <property type="match status" value="1"/>
</dbReference>
<reference evidence="1 2" key="1">
    <citation type="journal article" date="2018" name="Sci. Rep.">
        <title>Genome sequence of the cauliflower mushroom Sparassis crispa (Hanabiratake) and its association with beneficial usage.</title>
        <authorList>
            <person name="Kiyama R."/>
            <person name="Furutani Y."/>
            <person name="Kawaguchi K."/>
            <person name="Nakanishi T."/>
        </authorList>
    </citation>
    <scope>NUCLEOTIDE SEQUENCE [LARGE SCALE GENOMIC DNA]</scope>
</reference>
<dbReference type="Proteomes" id="UP000287166">
    <property type="component" value="Unassembled WGS sequence"/>
</dbReference>
<protein>
    <recommendedName>
        <fullName evidence="3">Coenzyme Q-binding protein COQ10 START domain-containing protein</fullName>
    </recommendedName>
</protein>
<sequence>MSETNLPPPPFSPIITLGASSIIDAPIEKVWDVLVDFPSYGEWNDMVHAQTIVDEHKKPLDSQILQEGRHLLMEVHIPPTSDRSHKPTSHAFELITNVDHAAHRVCWVSTYPRWFIEAVRWQTLSPVDGEEGKTKYESREVFRGIGSWILRWFLAGGLQQGFDACAQGLKRRAEQVHQT</sequence>
<comment type="caution">
    <text evidence="1">The sequence shown here is derived from an EMBL/GenBank/DDBJ whole genome shotgun (WGS) entry which is preliminary data.</text>
</comment>
<name>A0A401GXP8_9APHY</name>
<organism evidence="1 2">
    <name type="scientific">Sparassis crispa</name>
    <dbReference type="NCBI Taxonomy" id="139825"/>
    <lineage>
        <taxon>Eukaryota</taxon>
        <taxon>Fungi</taxon>
        <taxon>Dikarya</taxon>
        <taxon>Basidiomycota</taxon>
        <taxon>Agaricomycotina</taxon>
        <taxon>Agaricomycetes</taxon>
        <taxon>Polyporales</taxon>
        <taxon>Sparassidaceae</taxon>
        <taxon>Sparassis</taxon>
    </lineage>
</organism>
<gene>
    <name evidence="1" type="ORF">SCP_1002180</name>
</gene>
<dbReference type="RefSeq" id="XP_027617886.1">
    <property type="nucleotide sequence ID" value="XM_027762085.1"/>
</dbReference>
<dbReference type="EMBL" id="BFAD01000010">
    <property type="protein sequence ID" value="GBE86973.1"/>
    <property type="molecule type" value="Genomic_DNA"/>
</dbReference>
<proteinExistence type="predicted"/>
<dbReference type="PANTHER" id="PTHR36166:SF1">
    <property type="entry name" value="SRPBCC DOMAIN-CONTAINING PROTEIN"/>
    <property type="match status" value="1"/>
</dbReference>
<dbReference type="AlphaFoldDB" id="A0A401GXP8"/>